<dbReference type="Proteomes" id="UP000308652">
    <property type="component" value="Unassembled WGS sequence"/>
</dbReference>
<keyword evidence="2" id="KW-0812">Transmembrane</keyword>
<feature type="transmembrane region" description="Helical" evidence="2">
    <location>
        <begin position="140"/>
        <end position="165"/>
    </location>
</feature>
<sequence length="403" mass="43307">MAGYSFLRLRPFDNESKTTAGDNSPGFFYPGFFYPPLPHSNEGGAVMSSVASPPISHPYQLGGLSSPIDATSAAGTSNISHTASHTDLRNLNASDFDSEKPAESHVGHSYTHEVQRRSPITVRRPRSHRDLPLLTRLRPLFMLIIFLPIPPLLSLLYMLIGHAILRRSHPLDPSWKAPLLSSVESGALGGVILSLPLALLIYLIAFPTKQQSSSPEDFFEDDESLSSKNPLFRYSGYAVCLVLVVCIGGAAGPLGVTCIGGAEPGGQMVIAAARKTLTTGKAAVAGSRGFCEPGISDQHNHNSAPIDKVRDFEYCPITFSDDCASPKEPTVAIAAVISVSCTPYDHRDANISTIPVSCLSTLKALYYFVPTYQEIILLSLLTHTHSSLRSFTLTSCLGTPTHG</sequence>
<feature type="region of interest" description="Disordered" evidence="1">
    <location>
        <begin position="92"/>
        <end position="119"/>
    </location>
</feature>
<evidence type="ECO:0000313" key="3">
    <source>
        <dbReference type="EMBL" id="TFK35807.1"/>
    </source>
</evidence>
<organism evidence="3 4">
    <name type="scientific">Crucibulum laeve</name>
    <dbReference type="NCBI Taxonomy" id="68775"/>
    <lineage>
        <taxon>Eukaryota</taxon>
        <taxon>Fungi</taxon>
        <taxon>Dikarya</taxon>
        <taxon>Basidiomycota</taxon>
        <taxon>Agaricomycotina</taxon>
        <taxon>Agaricomycetes</taxon>
        <taxon>Agaricomycetidae</taxon>
        <taxon>Agaricales</taxon>
        <taxon>Agaricineae</taxon>
        <taxon>Nidulariaceae</taxon>
        <taxon>Crucibulum</taxon>
    </lineage>
</organism>
<dbReference type="OrthoDB" id="2972868at2759"/>
<name>A0A5C3LTB7_9AGAR</name>
<feature type="transmembrane region" description="Helical" evidence="2">
    <location>
        <begin position="185"/>
        <end position="205"/>
    </location>
</feature>
<proteinExistence type="predicted"/>
<feature type="transmembrane region" description="Helical" evidence="2">
    <location>
        <begin position="234"/>
        <end position="254"/>
    </location>
</feature>
<gene>
    <name evidence="3" type="ORF">BDQ12DRAFT_725595</name>
</gene>
<evidence type="ECO:0000313" key="4">
    <source>
        <dbReference type="Proteomes" id="UP000308652"/>
    </source>
</evidence>
<evidence type="ECO:0000256" key="2">
    <source>
        <dbReference type="SAM" id="Phobius"/>
    </source>
</evidence>
<feature type="compositionally biased region" description="Basic and acidic residues" evidence="1">
    <location>
        <begin position="97"/>
        <end position="116"/>
    </location>
</feature>
<keyword evidence="4" id="KW-1185">Reference proteome</keyword>
<evidence type="ECO:0000256" key="1">
    <source>
        <dbReference type="SAM" id="MobiDB-lite"/>
    </source>
</evidence>
<protein>
    <submittedName>
        <fullName evidence="3">Uncharacterized protein</fullName>
    </submittedName>
</protein>
<keyword evidence="2" id="KW-0472">Membrane</keyword>
<keyword evidence="2" id="KW-1133">Transmembrane helix</keyword>
<reference evidence="3 4" key="1">
    <citation type="journal article" date="2019" name="Nat. Ecol. Evol.">
        <title>Megaphylogeny resolves global patterns of mushroom evolution.</title>
        <authorList>
            <person name="Varga T."/>
            <person name="Krizsan K."/>
            <person name="Foldi C."/>
            <person name="Dima B."/>
            <person name="Sanchez-Garcia M."/>
            <person name="Sanchez-Ramirez S."/>
            <person name="Szollosi G.J."/>
            <person name="Szarkandi J.G."/>
            <person name="Papp V."/>
            <person name="Albert L."/>
            <person name="Andreopoulos W."/>
            <person name="Angelini C."/>
            <person name="Antonin V."/>
            <person name="Barry K.W."/>
            <person name="Bougher N.L."/>
            <person name="Buchanan P."/>
            <person name="Buyck B."/>
            <person name="Bense V."/>
            <person name="Catcheside P."/>
            <person name="Chovatia M."/>
            <person name="Cooper J."/>
            <person name="Damon W."/>
            <person name="Desjardin D."/>
            <person name="Finy P."/>
            <person name="Geml J."/>
            <person name="Haridas S."/>
            <person name="Hughes K."/>
            <person name="Justo A."/>
            <person name="Karasinski D."/>
            <person name="Kautmanova I."/>
            <person name="Kiss B."/>
            <person name="Kocsube S."/>
            <person name="Kotiranta H."/>
            <person name="LaButti K.M."/>
            <person name="Lechner B.E."/>
            <person name="Liimatainen K."/>
            <person name="Lipzen A."/>
            <person name="Lukacs Z."/>
            <person name="Mihaltcheva S."/>
            <person name="Morgado L.N."/>
            <person name="Niskanen T."/>
            <person name="Noordeloos M.E."/>
            <person name="Ohm R.A."/>
            <person name="Ortiz-Santana B."/>
            <person name="Ovrebo C."/>
            <person name="Racz N."/>
            <person name="Riley R."/>
            <person name="Savchenko A."/>
            <person name="Shiryaev A."/>
            <person name="Soop K."/>
            <person name="Spirin V."/>
            <person name="Szebenyi C."/>
            <person name="Tomsovsky M."/>
            <person name="Tulloss R.E."/>
            <person name="Uehling J."/>
            <person name="Grigoriev I.V."/>
            <person name="Vagvolgyi C."/>
            <person name="Papp T."/>
            <person name="Martin F.M."/>
            <person name="Miettinen O."/>
            <person name="Hibbett D.S."/>
            <person name="Nagy L.G."/>
        </authorList>
    </citation>
    <scope>NUCLEOTIDE SEQUENCE [LARGE SCALE GENOMIC DNA]</scope>
    <source>
        <strain evidence="3 4">CBS 166.37</strain>
    </source>
</reference>
<accession>A0A5C3LTB7</accession>
<dbReference type="AlphaFoldDB" id="A0A5C3LTB7"/>
<dbReference type="EMBL" id="ML213618">
    <property type="protein sequence ID" value="TFK35807.1"/>
    <property type="molecule type" value="Genomic_DNA"/>
</dbReference>